<evidence type="ECO:0000256" key="2">
    <source>
        <dbReference type="SAM" id="MobiDB-lite"/>
    </source>
</evidence>
<feature type="domain" description="CsbD-like" evidence="3">
    <location>
        <begin position="8"/>
        <end position="57"/>
    </location>
</feature>
<dbReference type="InterPro" id="IPR036629">
    <property type="entry name" value="YjbJ_sf"/>
</dbReference>
<gene>
    <name evidence="4" type="ORF">ACFOEJ_07675</name>
</gene>
<evidence type="ECO:0000259" key="3">
    <source>
        <dbReference type="Pfam" id="PF05532"/>
    </source>
</evidence>
<evidence type="ECO:0000256" key="1">
    <source>
        <dbReference type="ARBA" id="ARBA00009129"/>
    </source>
</evidence>
<dbReference type="EMBL" id="JBHRUJ010000014">
    <property type="protein sequence ID" value="MFC3210943.1"/>
    <property type="molecule type" value="Genomic_DNA"/>
</dbReference>
<dbReference type="InterPro" id="IPR008462">
    <property type="entry name" value="CsbD"/>
</dbReference>
<dbReference type="SUPFAM" id="SSF69047">
    <property type="entry name" value="Hypothetical protein YjbJ"/>
    <property type="match status" value="1"/>
</dbReference>
<evidence type="ECO:0000313" key="5">
    <source>
        <dbReference type="Proteomes" id="UP001595625"/>
    </source>
</evidence>
<name>A0ABV7KND2_PLAOK</name>
<sequence>MSKDGFSDKVKSAVSKGKGELKDQVGNATDDKQKQREGKMDKAKGEVQDAVGDFKNNTSKK</sequence>
<comment type="similarity">
    <text evidence="1">Belongs to the UPF0337 (CsbD) family.</text>
</comment>
<comment type="caution">
    <text evidence="4">The sequence shown here is derived from an EMBL/GenBank/DDBJ whole genome shotgun (WGS) entry which is preliminary data.</text>
</comment>
<feature type="compositionally biased region" description="Basic and acidic residues" evidence="2">
    <location>
        <begin position="1"/>
        <end position="47"/>
    </location>
</feature>
<proteinExistence type="inferred from homology"/>
<keyword evidence="5" id="KW-1185">Reference proteome</keyword>
<dbReference type="Gene3D" id="1.10.1470.10">
    <property type="entry name" value="YjbJ"/>
    <property type="match status" value="1"/>
</dbReference>
<dbReference type="Pfam" id="PF05532">
    <property type="entry name" value="CsbD"/>
    <property type="match status" value="1"/>
</dbReference>
<accession>A0ABV7KND2</accession>
<dbReference type="Proteomes" id="UP001595625">
    <property type="component" value="Unassembled WGS sequence"/>
</dbReference>
<dbReference type="RefSeq" id="WP_179135762.1">
    <property type="nucleotide sequence ID" value="NZ_FWYH01000010.1"/>
</dbReference>
<protein>
    <submittedName>
        <fullName evidence="4">CsbD family protein</fullName>
    </submittedName>
</protein>
<reference evidence="5" key="1">
    <citation type="journal article" date="2019" name="Int. J. Syst. Evol. Microbiol.">
        <title>The Global Catalogue of Microorganisms (GCM) 10K type strain sequencing project: providing services to taxonomists for standard genome sequencing and annotation.</title>
        <authorList>
            <consortium name="The Broad Institute Genomics Platform"/>
            <consortium name="The Broad Institute Genome Sequencing Center for Infectious Disease"/>
            <person name="Wu L."/>
            <person name="Ma J."/>
        </authorList>
    </citation>
    <scope>NUCLEOTIDE SEQUENCE [LARGE SCALE GENOMIC DNA]</scope>
    <source>
        <strain evidence="5">CCM 320</strain>
    </source>
</reference>
<evidence type="ECO:0000313" key="4">
    <source>
        <dbReference type="EMBL" id="MFC3210943.1"/>
    </source>
</evidence>
<feature type="region of interest" description="Disordered" evidence="2">
    <location>
        <begin position="1"/>
        <end position="61"/>
    </location>
</feature>
<organism evidence="4 5">
    <name type="scientific">Planomicrobium okeanokoites</name>
    <name type="common">Planococcus okeanokoites</name>
    <name type="synonym">Flavobacterium okeanokoites</name>
    <dbReference type="NCBI Taxonomy" id="244"/>
    <lineage>
        <taxon>Bacteria</taxon>
        <taxon>Bacillati</taxon>
        <taxon>Bacillota</taxon>
        <taxon>Bacilli</taxon>
        <taxon>Bacillales</taxon>
        <taxon>Caryophanaceae</taxon>
        <taxon>Planomicrobium</taxon>
    </lineage>
</organism>